<evidence type="ECO:0000313" key="1">
    <source>
        <dbReference type="EMBL" id="AAL63581.1"/>
    </source>
</evidence>
<organism evidence="1 2">
    <name type="scientific">Pyrobaculum aerophilum (strain ATCC 51768 / DSM 7523 / JCM 9630 / CIP 104966 / NBRC 100827 / IM2)</name>
    <dbReference type="NCBI Taxonomy" id="178306"/>
    <lineage>
        <taxon>Archaea</taxon>
        <taxon>Thermoproteota</taxon>
        <taxon>Thermoprotei</taxon>
        <taxon>Thermoproteales</taxon>
        <taxon>Thermoproteaceae</taxon>
        <taxon>Pyrobaculum</taxon>
    </lineage>
</organism>
<protein>
    <submittedName>
        <fullName evidence="1">PaREP2a</fullName>
    </submittedName>
</protein>
<sequence length="89" mass="10119">MSWGHLTQRAFRGMDAVAAEAGAQWCMYITYALRVLREELPGGGRRRATSLRGIALFEVSADLRGTAFWLTGLRRTRRRAARGGRYPRY</sequence>
<evidence type="ECO:0000313" key="2">
    <source>
        <dbReference type="Proteomes" id="UP000002439"/>
    </source>
</evidence>
<accession>Q8ZWW8</accession>
<dbReference type="KEGG" id="pai:PAE1583"/>
<dbReference type="EMBL" id="AE009441">
    <property type="protein sequence ID" value="AAL63581.1"/>
    <property type="molecule type" value="Genomic_DNA"/>
</dbReference>
<dbReference type="EnsemblBacteria" id="AAL63581">
    <property type="protein sequence ID" value="AAL63581"/>
    <property type="gene ID" value="PAE1583"/>
</dbReference>
<proteinExistence type="predicted"/>
<reference evidence="1 2" key="1">
    <citation type="journal article" date="2002" name="Proc. Natl. Acad. Sci. U.S.A.">
        <title>Genome sequence of the hyperthermophilic crenarchaeon Pyrobaculum aerophilum.</title>
        <authorList>
            <person name="Fitz-Gibbon S.T."/>
            <person name="Ladner H."/>
            <person name="Kim U.J."/>
            <person name="Stetter K.O."/>
            <person name="Simon M.I."/>
            <person name="Miller J.H."/>
        </authorList>
    </citation>
    <scope>NUCLEOTIDE SEQUENCE [LARGE SCALE GENOMIC DNA]</scope>
    <source>
        <strain evidence="2">ATCC 51768 / DSM 7523 / JCM 9630 / CIP 104966 / NBRC 100827 / IM2</strain>
    </source>
</reference>
<dbReference type="InParanoid" id="Q8ZWW8"/>
<dbReference type="STRING" id="178306.PAE1583"/>
<dbReference type="Proteomes" id="UP000002439">
    <property type="component" value="Chromosome"/>
</dbReference>
<dbReference type="HOGENOM" id="CLU_2447778_0_0_2"/>
<gene>
    <name evidence="1" type="ordered locus">PAE1583</name>
</gene>
<keyword evidence="2" id="KW-1185">Reference proteome</keyword>
<name>Q8ZWW8_PYRAE</name>
<dbReference type="AlphaFoldDB" id="Q8ZWW8"/>